<sequence>MTLLNHVMFSMPGLWIDRSFASVSPPVVVLIVDDDPAGAQALAAVLVIEGYRATVVAGGEAAFETPAAWTPHVVILDIEMPGCDGYAVASAMRGSSRFANTPIIAYTSLPEADVVDRGKQAQIDAFCRKGTSIRPLLDLIEHVAPVFG</sequence>
<evidence type="ECO:0000313" key="5">
    <source>
        <dbReference type="Proteomes" id="UP000054624"/>
    </source>
</evidence>
<dbReference type="EMBL" id="FCOI02000018">
    <property type="protein sequence ID" value="SAK75342.1"/>
    <property type="molecule type" value="Genomic_DNA"/>
</dbReference>
<keyword evidence="1 2" id="KW-0597">Phosphoprotein</keyword>
<dbReference type="SUPFAM" id="SSF52172">
    <property type="entry name" value="CheY-like"/>
    <property type="match status" value="1"/>
</dbReference>
<dbReference type="SMART" id="SM00448">
    <property type="entry name" value="REC"/>
    <property type="match status" value="1"/>
</dbReference>
<evidence type="ECO:0000256" key="1">
    <source>
        <dbReference type="ARBA" id="ARBA00022553"/>
    </source>
</evidence>
<dbReference type="InterPro" id="IPR011006">
    <property type="entry name" value="CheY-like_superfamily"/>
</dbReference>
<reference evidence="5" key="1">
    <citation type="submission" date="2016-01" db="EMBL/GenBank/DDBJ databases">
        <authorList>
            <person name="Peeters Charlotte."/>
        </authorList>
    </citation>
    <scope>NUCLEOTIDE SEQUENCE [LARGE SCALE GENOMIC DNA]</scope>
</reference>
<accession>A0A158BZ24</accession>
<dbReference type="STRING" id="1777137.AWB76_04892"/>
<evidence type="ECO:0000256" key="2">
    <source>
        <dbReference type="PROSITE-ProRule" id="PRU00169"/>
    </source>
</evidence>
<proteinExistence type="predicted"/>
<gene>
    <name evidence="4" type="ORF">AWB76_04892</name>
</gene>
<feature type="modified residue" description="4-aspartylphosphate" evidence="2">
    <location>
        <position position="77"/>
    </location>
</feature>
<dbReference type="GO" id="GO:0000160">
    <property type="term" value="P:phosphorelay signal transduction system"/>
    <property type="evidence" value="ECO:0007669"/>
    <property type="project" value="InterPro"/>
</dbReference>
<feature type="domain" description="Response regulatory" evidence="3">
    <location>
        <begin position="28"/>
        <end position="144"/>
    </location>
</feature>
<dbReference type="PANTHER" id="PTHR44591:SF3">
    <property type="entry name" value="RESPONSE REGULATORY DOMAIN-CONTAINING PROTEIN"/>
    <property type="match status" value="1"/>
</dbReference>
<dbReference type="InterPro" id="IPR001789">
    <property type="entry name" value="Sig_transdc_resp-reg_receiver"/>
</dbReference>
<dbReference type="RefSeq" id="WP_082864515.1">
    <property type="nucleotide sequence ID" value="NZ_FCOI02000018.1"/>
</dbReference>
<name>A0A158BZ24_9BURK</name>
<dbReference type="Gene3D" id="3.40.50.2300">
    <property type="match status" value="1"/>
</dbReference>
<dbReference type="AlphaFoldDB" id="A0A158BZ24"/>
<dbReference type="InterPro" id="IPR050595">
    <property type="entry name" value="Bact_response_regulator"/>
</dbReference>
<protein>
    <submittedName>
        <fullName evidence="4">Response regulator receiver protein</fullName>
    </submittedName>
</protein>
<evidence type="ECO:0000259" key="3">
    <source>
        <dbReference type="PROSITE" id="PS50110"/>
    </source>
</evidence>
<dbReference type="OrthoDB" id="9131863at2"/>
<dbReference type="Pfam" id="PF00072">
    <property type="entry name" value="Response_reg"/>
    <property type="match status" value="1"/>
</dbReference>
<dbReference type="PROSITE" id="PS50110">
    <property type="entry name" value="RESPONSE_REGULATORY"/>
    <property type="match status" value="1"/>
</dbReference>
<evidence type="ECO:0000313" key="4">
    <source>
        <dbReference type="EMBL" id="SAK75342.1"/>
    </source>
</evidence>
<keyword evidence="5" id="KW-1185">Reference proteome</keyword>
<dbReference type="Proteomes" id="UP000054624">
    <property type="component" value="Unassembled WGS sequence"/>
</dbReference>
<dbReference type="PANTHER" id="PTHR44591">
    <property type="entry name" value="STRESS RESPONSE REGULATOR PROTEIN 1"/>
    <property type="match status" value="1"/>
</dbReference>
<organism evidence="4 5">
    <name type="scientific">Caballeronia temeraria</name>
    <dbReference type="NCBI Taxonomy" id="1777137"/>
    <lineage>
        <taxon>Bacteria</taxon>
        <taxon>Pseudomonadati</taxon>
        <taxon>Pseudomonadota</taxon>
        <taxon>Betaproteobacteria</taxon>
        <taxon>Burkholderiales</taxon>
        <taxon>Burkholderiaceae</taxon>
        <taxon>Caballeronia</taxon>
    </lineage>
</organism>